<evidence type="ECO:0000313" key="2">
    <source>
        <dbReference type="Proteomes" id="UP000533476"/>
    </source>
</evidence>
<dbReference type="AlphaFoldDB" id="A0A7Y0L612"/>
<sequence length="88" mass="9718">MIGCARLLHMDQAPTEVVLAGSLWLGQAPHLKDAFFQRLNRDRPMANARITELRPVAGAVLTAIGTRGKNTRALREVLKRDSRLTGVE</sequence>
<accession>A0A7Y0L612</accession>
<name>A0A7Y0L612_9FIRM</name>
<protein>
    <submittedName>
        <fullName evidence="1">Uncharacterized protein</fullName>
    </submittedName>
</protein>
<evidence type="ECO:0000313" key="1">
    <source>
        <dbReference type="EMBL" id="NMP22554.1"/>
    </source>
</evidence>
<proteinExistence type="predicted"/>
<dbReference type="RefSeq" id="WP_169098977.1">
    <property type="nucleotide sequence ID" value="NZ_JABBVZ010000025.1"/>
</dbReference>
<comment type="caution">
    <text evidence="1">The sequence shown here is derived from an EMBL/GenBank/DDBJ whole genome shotgun (WGS) entry which is preliminary data.</text>
</comment>
<gene>
    <name evidence="1" type="ORF">HIJ39_09340</name>
</gene>
<dbReference type="EMBL" id="JABBVZ010000025">
    <property type="protein sequence ID" value="NMP22554.1"/>
    <property type="molecule type" value="Genomic_DNA"/>
</dbReference>
<reference evidence="1 2" key="1">
    <citation type="submission" date="2020-04" db="EMBL/GenBank/DDBJ databases">
        <authorList>
            <person name="Zhang R."/>
            <person name="Schippers A."/>
        </authorList>
    </citation>
    <scope>NUCLEOTIDE SEQUENCE [LARGE SCALE GENOMIC DNA]</scope>
    <source>
        <strain evidence="1 2">DSM 109850</strain>
    </source>
</reference>
<organism evidence="1 2">
    <name type="scientific">Sulfobacillus harzensis</name>
    <dbReference type="NCBI Taxonomy" id="2729629"/>
    <lineage>
        <taxon>Bacteria</taxon>
        <taxon>Bacillati</taxon>
        <taxon>Bacillota</taxon>
        <taxon>Clostridia</taxon>
        <taxon>Eubacteriales</taxon>
        <taxon>Clostridiales Family XVII. Incertae Sedis</taxon>
        <taxon>Sulfobacillus</taxon>
    </lineage>
</organism>
<dbReference type="Proteomes" id="UP000533476">
    <property type="component" value="Unassembled WGS sequence"/>
</dbReference>
<keyword evidence="2" id="KW-1185">Reference proteome</keyword>